<sequence length="79" mass="8988">MCIYVCVYVCIYVSVLFPWLCRSSLQDAASDYQTTPLSRNANTLLEEQHKKKSECLKAHQTTGERHRTAAKISPPTRSL</sequence>
<reference evidence="1" key="1">
    <citation type="submission" date="2021-05" db="EMBL/GenBank/DDBJ databases">
        <authorList>
            <person name="Pan Q."/>
            <person name="Jouanno E."/>
            <person name="Zahm M."/>
            <person name="Klopp C."/>
            <person name="Cabau C."/>
            <person name="Louis A."/>
            <person name="Berthelot C."/>
            <person name="Parey E."/>
            <person name="Roest Crollius H."/>
            <person name="Montfort J."/>
            <person name="Robinson-Rechavi M."/>
            <person name="Bouchez O."/>
            <person name="Lampietro C."/>
            <person name="Lopez Roques C."/>
            <person name="Donnadieu C."/>
            <person name="Postlethwait J."/>
            <person name="Bobe J."/>
            <person name="Dillon D."/>
            <person name="Chandos A."/>
            <person name="von Hippel F."/>
            <person name="Guiguen Y."/>
        </authorList>
    </citation>
    <scope>NUCLEOTIDE SEQUENCE</scope>
    <source>
        <strain evidence="1">YG-Jan2019</strain>
    </source>
</reference>
<keyword evidence="2" id="KW-1185">Reference proteome</keyword>
<proteinExistence type="predicted"/>
<evidence type="ECO:0000313" key="2">
    <source>
        <dbReference type="Proteomes" id="UP001157502"/>
    </source>
</evidence>
<organism evidence="1 2">
    <name type="scientific">Dallia pectoralis</name>
    <name type="common">Alaska blackfish</name>
    <dbReference type="NCBI Taxonomy" id="75939"/>
    <lineage>
        <taxon>Eukaryota</taxon>
        <taxon>Metazoa</taxon>
        <taxon>Chordata</taxon>
        <taxon>Craniata</taxon>
        <taxon>Vertebrata</taxon>
        <taxon>Euteleostomi</taxon>
        <taxon>Actinopterygii</taxon>
        <taxon>Neopterygii</taxon>
        <taxon>Teleostei</taxon>
        <taxon>Protacanthopterygii</taxon>
        <taxon>Esociformes</taxon>
        <taxon>Umbridae</taxon>
        <taxon>Dallia</taxon>
    </lineage>
</organism>
<dbReference type="EMBL" id="CM055738">
    <property type="protein sequence ID" value="KAJ8005345.1"/>
    <property type="molecule type" value="Genomic_DNA"/>
</dbReference>
<accession>A0ACC2GPI9</accession>
<comment type="caution">
    <text evidence="1">The sequence shown here is derived from an EMBL/GenBank/DDBJ whole genome shotgun (WGS) entry which is preliminary data.</text>
</comment>
<evidence type="ECO:0000313" key="1">
    <source>
        <dbReference type="EMBL" id="KAJ8005345.1"/>
    </source>
</evidence>
<dbReference type="Proteomes" id="UP001157502">
    <property type="component" value="Chromosome 11"/>
</dbReference>
<name>A0ACC2GPI9_DALPE</name>
<gene>
    <name evidence="1" type="ORF">DPEC_G00145660</name>
</gene>
<protein>
    <submittedName>
        <fullName evidence="1">Uncharacterized protein</fullName>
    </submittedName>
</protein>